<dbReference type="Proteomes" id="UP001147700">
    <property type="component" value="Unassembled WGS sequence"/>
</dbReference>
<protein>
    <submittedName>
        <fullName evidence="1">Uncharacterized protein</fullName>
    </submittedName>
</protein>
<evidence type="ECO:0000313" key="2">
    <source>
        <dbReference type="Proteomes" id="UP001147700"/>
    </source>
</evidence>
<sequence>MRRAVAGVVALGLLAFAVGWAVTRTDEAPSTPRAPDRAPERLTIAPTSLVDLVARVPVFVRAPGPGTLEATVTPRGEDPISLTGAELSTSDVHAVQVGIPAGAARLLRACRPARLSVVLRARSGRVVARRSRTLAPQPPRCGRYFGPSAIWNQRVENAPLDPRSEQWVADLANQVDENFAAKTPPTIATTEYSSPLYTVPANQPRVPVKLVGSRAGFGKAVAAQLAEGVPIPAGARAGGGTDHQMVVWQPATDTMWELWVAEKVKGRWTAQWGGRMDRASRSRGYFFDPGGIHGGSTATSLTMAGGTITRADLVRGEINHALGMAIPRSRANVWSYPAQRSDGQIDSVDAIPQGARFRLNPAFDVDALQAPAFVKLLARAAQRYGIYVRDTAPVVIFYAEDPASIGSDPWLKAMEPAAWEILRSFPWRELQVTRTQLWTHSRQRVAR</sequence>
<proteinExistence type="predicted"/>
<organism evidence="1 2">
    <name type="scientific">Solirubrobacter deserti</name>
    <dbReference type="NCBI Taxonomy" id="2282478"/>
    <lineage>
        <taxon>Bacteria</taxon>
        <taxon>Bacillati</taxon>
        <taxon>Actinomycetota</taxon>
        <taxon>Thermoleophilia</taxon>
        <taxon>Solirubrobacterales</taxon>
        <taxon>Solirubrobacteraceae</taxon>
        <taxon>Solirubrobacter</taxon>
    </lineage>
</organism>
<accession>A0ABT4RM47</accession>
<dbReference type="EMBL" id="JAPCID010000028">
    <property type="protein sequence ID" value="MDA0139647.1"/>
    <property type="molecule type" value="Genomic_DNA"/>
</dbReference>
<name>A0ABT4RM47_9ACTN</name>
<reference evidence="1" key="1">
    <citation type="submission" date="2022-10" db="EMBL/GenBank/DDBJ databases">
        <title>The WGS of Solirubrobacter sp. CPCC 204708.</title>
        <authorList>
            <person name="Jiang Z."/>
        </authorList>
    </citation>
    <scope>NUCLEOTIDE SEQUENCE</scope>
    <source>
        <strain evidence="1">CPCC 204708</strain>
    </source>
</reference>
<evidence type="ECO:0000313" key="1">
    <source>
        <dbReference type="EMBL" id="MDA0139647.1"/>
    </source>
</evidence>
<comment type="caution">
    <text evidence="1">The sequence shown here is derived from an EMBL/GenBank/DDBJ whole genome shotgun (WGS) entry which is preliminary data.</text>
</comment>
<keyword evidence="2" id="KW-1185">Reference proteome</keyword>
<dbReference type="RefSeq" id="WP_202955590.1">
    <property type="nucleotide sequence ID" value="NZ_JAPCID010000028.1"/>
</dbReference>
<gene>
    <name evidence="1" type="ORF">OJ962_19255</name>
</gene>